<dbReference type="PROSITE" id="PS00086">
    <property type="entry name" value="CYTOCHROME_P450"/>
    <property type="match status" value="1"/>
</dbReference>
<evidence type="ECO:0000256" key="2">
    <source>
        <dbReference type="ARBA" id="ARBA00022617"/>
    </source>
</evidence>
<keyword evidence="7" id="KW-1133">Transmembrane helix</keyword>
<comment type="similarity">
    <text evidence="6">Belongs to the cytochrome P450 family.</text>
</comment>
<reference evidence="8 9" key="1">
    <citation type="submission" date="2017-08" db="EMBL/GenBank/DDBJ databases">
        <title>Harnessing the power of phylogenomics to disentangle the directionality and signatures of interkingdom host jumping in the parasitic fungal genus Tolypocladium.</title>
        <authorList>
            <person name="Quandt C.A."/>
            <person name="Patterson W."/>
            <person name="Spatafora J.W."/>
        </authorList>
    </citation>
    <scope>NUCLEOTIDE SEQUENCE [LARGE SCALE GENOMIC DNA]</scope>
    <source>
        <strain evidence="8 9">CBS 113982</strain>
    </source>
</reference>
<dbReference type="GO" id="GO:0004497">
    <property type="term" value="F:monooxygenase activity"/>
    <property type="evidence" value="ECO:0007669"/>
    <property type="project" value="UniProtKB-KW"/>
</dbReference>
<comment type="cofactor">
    <cofactor evidence="1 5">
        <name>heme</name>
        <dbReference type="ChEBI" id="CHEBI:30413"/>
    </cofactor>
</comment>
<evidence type="ECO:0000256" key="3">
    <source>
        <dbReference type="ARBA" id="ARBA00022723"/>
    </source>
</evidence>
<dbReference type="PANTHER" id="PTHR24305">
    <property type="entry name" value="CYTOCHROME P450"/>
    <property type="match status" value="1"/>
</dbReference>
<evidence type="ECO:0000256" key="7">
    <source>
        <dbReference type="SAM" id="Phobius"/>
    </source>
</evidence>
<proteinExistence type="inferred from homology"/>
<dbReference type="PRINTS" id="PR00463">
    <property type="entry name" value="EP450I"/>
</dbReference>
<evidence type="ECO:0000256" key="1">
    <source>
        <dbReference type="ARBA" id="ARBA00001971"/>
    </source>
</evidence>
<dbReference type="InterPro" id="IPR036396">
    <property type="entry name" value="Cyt_P450_sf"/>
</dbReference>
<evidence type="ECO:0000256" key="5">
    <source>
        <dbReference type="PIRSR" id="PIRSR602401-1"/>
    </source>
</evidence>
<keyword evidence="6" id="KW-0560">Oxidoreductase</keyword>
<dbReference type="AlphaFoldDB" id="A0A2K3QQZ5"/>
<dbReference type="InterPro" id="IPR017972">
    <property type="entry name" value="Cyt_P450_CS"/>
</dbReference>
<evidence type="ECO:0000313" key="8">
    <source>
        <dbReference type="EMBL" id="PNY29945.1"/>
    </source>
</evidence>
<dbReference type="Proteomes" id="UP000236621">
    <property type="component" value="Unassembled WGS sequence"/>
</dbReference>
<evidence type="ECO:0000256" key="6">
    <source>
        <dbReference type="RuleBase" id="RU000461"/>
    </source>
</evidence>
<protein>
    <submittedName>
        <fullName evidence="8">Trichodiene oxygenase</fullName>
    </submittedName>
</protein>
<dbReference type="SUPFAM" id="SSF48264">
    <property type="entry name" value="Cytochrome P450"/>
    <property type="match status" value="1"/>
</dbReference>
<dbReference type="InterPro" id="IPR050121">
    <property type="entry name" value="Cytochrome_P450_monoxygenase"/>
</dbReference>
<dbReference type="CDD" id="cd11062">
    <property type="entry name" value="CYP58-like"/>
    <property type="match status" value="1"/>
</dbReference>
<dbReference type="GO" id="GO:0005506">
    <property type="term" value="F:iron ion binding"/>
    <property type="evidence" value="ECO:0007669"/>
    <property type="project" value="InterPro"/>
</dbReference>
<evidence type="ECO:0000313" key="9">
    <source>
        <dbReference type="Proteomes" id="UP000236621"/>
    </source>
</evidence>
<keyword evidence="4 5" id="KW-0408">Iron</keyword>
<gene>
    <name evidence="8" type="ORF">TCAP_00143</name>
</gene>
<dbReference type="Pfam" id="PF00067">
    <property type="entry name" value="p450"/>
    <property type="match status" value="1"/>
</dbReference>
<keyword evidence="7" id="KW-0472">Membrane</keyword>
<dbReference type="EMBL" id="NRSZ01000020">
    <property type="protein sequence ID" value="PNY29945.1"/>
    <property type="molecule type" value="Genomic_DNA"/>
</dbReference>
<dbReference type="GO" id="GO:0016705">
    <property type="term" value="F:oxidoreductase activity, acting on paired donors, with incorporation or reduction of molecular oxygen"/>
    <property type="evidence" value="ECO:0007669"/>
    <property type="project" value="InterPro"/>
</dbReference>
<feature type="binding site" description="axial binding residue" evidence="5">
    <location>
        <position position="473"/>
    </location>
    <ligand>
        <name>heme</name>
        <dbReference type="ChEBI" id="CHEBI:30413"/>
    </ligand>
    <ligandPart>
        <name>Fe</name>
        <dbReference type="ChEBI" id="CHEBI:18248"/>
    </ligandPart>
</feature>
<keyword evidence="6" id="KW-0503">Monooxygenase</keyword>
<dbReference type="InterPro" id="IPR001128">
    <property type="entry name" value="Cyt_P450"/>
</dbReference>
<dbReference type="GO" id="GO:0020037">
    <property type="term" value="F:heme binding"/>
    <property type="evidence" value="ECO:0007669"/>
    <property type="project" value="InterPro"/>
</dbReference>
<keyword evidence="3 5" id="KW-0479">Metal-binding</keyword>
<name>A0A2K3QQZ5_9HYPO</name>
<dbReference type="OrthoDB" id="3945418at2759"/>
<comment type="caution">
    <text evidence="8">The sequence shown here is derived from an EMBL/GenBank/DDBJ whole genome shotgun (WGS) entry which is preliminary data.</text>
</comment>
<organism evidence="8 9">
    <name type="scientific">Tolypocladium capitatum</name>
    <dbReference type="NCBI Taxonomy" id="45235"/>
    <lineage>
        <taxon>Eukaryota</taxon>
        <taxon>Fungi</taxon>
        <taxon>Dikarya</taxon>
        <taxon>Ascomycota</taxon>
        <taxon>Pezizomycotina</taxon>
        <taxon>Sordariomycetes</taxon>
        <taxon>Hypocreomycetidae</taxon>
        <taxon>Hypocreales</taxon>
        <taxon>Ophiocordycipitaceae</taxon>
        <taxon>Tolypocladium</taxon>
    </lineage>
</organism>
<keyword evidence="9" id="KW-1185">Reference proteome</keyword>
<keyword evidence="2 5" id="KW-0349">Heme</keyword>
<sequence>MPLSLSAEADLQWLCSSVGLSLIVASTFVLYAAAITVYRLTWHPLADFPGPRIARATYLYELWFDVILKGRFTREVSRLHEIYGPIVRINPDEIHFNDPSFVDTIYAHGRARARRDKAPHYLAGMPWCRPKASFGTADHDHHRLRRAPISKYFSRSRILKFEGLFHENTKRLCDKLLSYGDEPFEVAAAFSCLTTDTLVSYCFGHGLGNLDRPGWKPTFKGTIDNITSLSYLCRYFKLLAGLADWMPLYVCRCISSDVGSLVGMIRVTIPQLVIRAGKTYRSDGHLTFPQAILESNLPPSEKVPKRLISETTAVVLGGTHSVSMVLSIITYHLLANPNLLERLRTELKATLSEGDGQPTWVTLEKLPYLSAIVLEGLRLMYGVASRIPVVVPDEELVYQVPSEYSSASKQARTCYKIPRGTVIGISAYAVHMNPTLFPNPSHFLPDRWFDEQGQRNRSLERHLLSFSKGNRQCVGMQLANCELYIATANLALRVWPQMSLYRTTIEDVEYDHDQLLSVPKAGSKGVRVVMH</sequence>
<dbReference type="InterPro" id="IPR002401">
    <property type="entry name" value="Cyt_P450_E_grp-I"/>
</dbReference>
<dbReference type="Gene3D" id="1.10.630.10">
    <property type="entry name" value="Cytochrome P450"/>
    <property type="match status" value="1"/>
</dbReference>
<feature type="transmembrane region" description="Helical" evidence="7">
    <location>
        <begin position="20"/>
        <end position="42"/>
    </location>
</feature>
<accession>A0A2K3QQZ5</accession>
<dbReference type="STRING" id="45235.A0A2K3QQZ5"/>
<evidence type="ECO:0000256" key="4">
    <source>
        <dbReference type="ARBA" id="ARBA00023004"/>
    </source>
</evidence>
<keyword evidence="7" id="KW-0812">Transmembrane</keyword>
<dbReference type="PANTHER" id="PTHR24305:SF147">
    <property type="entry name" value="P450, PUTATIVE (EUROFUNG)-RELATED"/>
    <property type="match status" value="1"/>
</dbReference>